<dbReference type="EMBL" id="JAAGOA010000009">
    <property type="protein sequence ID" value="NEE01375.1"/>
    <property type="molecule type" value="Genomic_DNA"/>
</dbReference>
<dbReference type="CDD" id="cd02440">
    <property type="entry name" value="AdoMet_MTases"/>
    <property type="match status" value="1"/>
</dbReference>
<dbReference type="AlphaFoldDB" id="A0A6L9S7C0"/>
<evidence type="ECO:0000259" key="1">
    <source>
        <dbReference type="Pfam" id="PF21302"/>
    </source>
</evidence>
<dbReference type="InterPro" id="IPR029063">
    <property type="entry name" value="SAM-dependent_MTases_sf"/>
</dbReference>
<dbReference type="InterPro" id="IPR048647">
    <property type="entry name" value="RlmA_N"/>
</dbReference>
<evidence type="ECO:0000313" key="2">
    <source>
        <dbReference type="EMBL" id="NEE01375.1"/>
    </source>
</evidence>
<dbReference type="Gene3D" id="3.40.50.150">
    <property type="entry name" value="Vaccinia Virus protein VP39"/>
    <property type="match status" value="1"/>
</dbReference>
<gene>
    <name evidence="2" type="ORF">G1H10_14465</name>
</gene>
<comment type="caution">
    <text evidence="2">The sequence shown here is derived from an EMBL/GenBank/DDBJ whole genome shotgun (WGS) entry which is preliminary data.</text>
</comment>
<accession>A0A6L9S7C0</accession>
<protein>
    <recommendedName>
        <fullName evidence="1">23S rRNA (guanine(745)-N(1))-methyltransferase N-terminal domain-containing protein</fullName>
    </recommendedName>
</protein>
<dbReference type="SUPFAM" id="SSF53335">
    <property type="entry name" value="S-adenosyl-L-methionine-dependent methyltransferases"/>
    <property type="match status" value="1"/>
</dbReference>
<dbReference type="Pfam" id="PF21302">
    <property type="entry name" value="Zn_ribbon_RlmA"/>
    <property type="match status" value="1"/>
</dbReference>
<proteinExistence type="predicted"/>
<sequence length="345" mass="35647">MTSDDVVGPLTGNGAVGGPAVLEAKLVDALACPVCRARLTVVRASPGGGAPEAEATVRTAGSALRCASGHSFDVARQGYVNLRSGRKPRGTADTADMVAARTEFLDAGHYAPIADAVARAVGNTVRDDAAGADPAPPLVVDIGAGTGYYLRRTLDVLERGLDARPAAGGRAPWGVAIDVSTYALRRAAKAHPRIAAVGADAWDVLPVADGAATAILDVFAPRNAAEFHRVLSPDGVLVVVTPTSAHLAELVGRFGASGMLSVDERKDERVEQALGERFAPVSRDELTFSLELDPDNVARLIRMGPSAHHVDDATLRETLVADAAAGGARTNVTASVSVATFRARR</sequence>
<keyword evidence="3" id="KW-1185">Reference proteome</keyword>
<organism evidence="2 3">
    <name type="scientific">Phytoactinopolyspora halotolerans</name>
    <dbReference type="NCBI Taxonomy" id="1981512"/>
    <lineage>
        <taxon>Bacteria</taxon>
        <taxon>Bacillati</taxon>
        <taxon>Actinomycetota</taxon>
        <taxon>Actinomycetes</taxon>
        <taxon>Jiangellales</taxon>
        <taxon>Jiangellaceae</taxon>
        <taxon>Phytoactinopolyspora</taxon>
    </lineage>
</organism>
<dbReference type="RefSeq" id="WP_163738853.1">
    <property type="nucleotide sequence ID" value="NZ_JAAGOA010000009.1"/>
</dbReference>
<dbReference type="Proteomes" id="UP000475214">
    <property type="component" value="Unassembled WGS sequence"/>
</dbReference>
<feature type="domain" description="23S rRNA (guanine(745)-N(1))-methyltransferase N-terminal" evidence="1">
    <location>
        <begin position="58"/>
        <end position="82"/>
    </location>
</feature>
<name>A0A6L9S7C0_9ACTN</name>
<evidence type="ECO:0000313" key="3">
    <source>
        <dbReference type="Proteomes" id="UP000475214"/>
    </source>
</evidence>
<reference evidence="2 3" key="1">
    <citation type="submission" date="2020-02" db="EMBL/GenBank/DDBJ databases">
        <authorList>
            <person name="Li X.-J."/>
            <person name="Han X.-M."/>
        </authorList>
    </citation>
    <scope>NUCLEOTIDE SEQUENCE [LARGE SCALE GENOMIC DNA]</scope>
    <source>
        <strain evidence="2 3">CCTCC AB 2017055</strain>
    </source>
</reference>